<proteinExistence type="predicted"/>
<dbReference type="EMBL" id="PKUQ01000052">
    <property type="protein sequence ID" value="PLW75306.1"/>
    <property type="molecule type" value="Genomic_DNA"/>
</dbReference>
<keyword evidence="2" id="KW-1185">Reference proteome</keyword>
<comment type="caution">
    <text evidence="1">The sequence shown here is derived from an EMBL/GenBank/DDBJ whole genome shotgun (WGS) entry which is preliminary data.</text>
</comment>
<sequence>MGTQPAGYVDDQLPMKGFLLLSDFCNLHLQNGRQPIEHQAIRDLTKTVSLNMVENEFWIAQGSKRGGHS</sequence>
<protein>
    <submittedName>
        <fullName evidence="1">Uncharacterized protein</fullName>
    </submittedName>
</protein>
<accession>A0A2N5XL89</accession>
<organism evidence="1 2">
    <name type="scientific">Cohaesibacter celericrescens</name>
    <dbReference type="NCBI Taxonomy" id="2067669"/>
    <lineage>
        <taxon>Bacteria</taxon>
        <taxon>Pseudomonadati</taxon>
        <taxon>Pseudomonadota</taxon>
        <taxon>Alphaproteobacteria</taxon>
        <taxon>Hyphomicrobiales</taxon>
        <taxon>Cohaesibacteraceae</taxon>
    </lineage>
</organism>
<reference evidence="1 2" key="1">
    <citation type="submission" date="2018-01" db="EMBL/GenBank/DDBJ databases">
        <title>The draft genome sequence of Cohaesibacter sp. H1304.</title>
        <authorList>
            <person name="Wang N.-N."/>
            <person name="Du Z.-J."/>
        </authorList>
    </citation>
    <scope>NUCLEOTIDE SEQUENCE [LARGE SCALE GENOMIC DNA]</scope>
    <source>
        <strain evidence="1 2">H1304</strain>
    </source>
</reference>
<name>A0A2N5XL89_9HYPH</name>
<evidence type="ECO:0000313" key="2">
    <source>
        <dbReference type="Proteomes" id="UP000234881"/>
    </source>
</evidence>
<dbReference type="Proteomes" id="UP000234881">
    <property type="component" value="Unassembled WGS sequence"/>
</dbReference>
<dbReference type="AlphaFoldDB" id="A0A2N5XL89"/>
<evidence type="ECO:0000313" key="1">
    <source>
        <dbReference type="EMBL" id="PLW75306.1"/>
    </source>
</evidence>
<gene>
    <name evidence="1" type="ORF">C0081_19730</name>
</gene>